<dbReference type="GO" id="GO:0009039">
    <property type="term" value="F:urease activity"/>
    <property type="evidence" value="ECO:0007669"/>
    <property type="project" value="UniProtKB-EC"/>
</dbReference>
<comment type="subcellular location">
    <subcellularLocation>
        <location evidence="1">Cytoplasm</location>
    </subcellularLocation>
</comment>
<dbReference type="PANTHER" id="PTHR43440:SF1">
    <property type="entry name" value="UREASE"/>
    <property type="match status" value="1"/>
</dbReference>
<dbReference type="PANTHER" id="PTHR43440">
    <property type="entry name" value="UREASE"/>
    <property type="match status" value="1"/>
</dbReference>
<accession>A0A2X2E8J5</accession>
<proteinExistence type="predicted"/>
<evidence type="ECO:0000313" key="4">
    <source>
        <dbReference type="Proteomes" id="UP000251485"/>
    </source>
</evidence>
<organism evidence="3 4">
    <name type="scientific">Proteus mirabilis</name>
    <dbReference type="NCBI Taxonomy" id="584"/>
    <lineage>
        <taxon>Bacteria</taxon>
        <taxon>Pseudomonadati</taxon>
        <taxon>Pseudomonadota</taxon>
        <taxon>Gammaproteobacteria</taxon>
        <taxon>Enterobacterales</taxon>
        <taxon>Morganellaceae</taxon>
        <taxon>Proteus</taxon>
    </lineage>
</organism>
<protein>
    <submittedName>
        <fullName evidence="3">Urease subunit alpha</fullName>
        <ecNumber evidence="3">3.5.1.5</ecNumber>
    </submittedName>
</protein>
<evidence type="ECO:0000259" key="2">
    <source>
        <dbReference type="PROSITE" id="PS51368"/>
    </source>
</evidence>
<gene>
    <name evidence="3" type="primary">ureC_1</name>
    <name evidence="3" type="ORF">NCTC10975_05326</name>
</gene>
<evidence type="ECO:0000313" key="3">
    <source>
        <dbReference type="EMBL" id="SPZ04449.1"/>
    </source>
</evidence>
<dbReference type="InterPro" id="IPR032466">
    <property type="entry name" value="Metal_Hydrolase"/>
</dbReference>
<dbReference type="EMBL" id="UAUE01000044">
    <property type="protein sequence ID" value="SPZ04449.1"/>
    <property type="molecule type" value="Genomic_DNA"/>
</dbReference>
<dbReference type="GO" id="GO:0016151">
    <property type="term" value="F:nickel cation binding"/>
    <property type="evidence" value="ECO:0007669"/>
    <property type="project" value="InterPro"/>
</dbReference>
<dbReference type="PROSITE" id="PS51368">
    <property type="entry name" value="UREASE_3"/>
    <property type="match status" value="1"/>
</dbReference>
<dbReference type="InterPro" id="IPR050112">
    <property type="entry name" value="Urease_alpha_subunit"/>
</dbReference>
<name>A0A2X2E8J5_PROMI</name>
<dbReference type="Gene3D" id="3.20.20.140">
    <property type="entry name" value="Metal-dependent hydrolases"/>
    <property type="match status" value="1"/>
</dbReference>
<dbReference type="Proteomes" id="UP000251485">
    <property type="component" value="Unassembled WGS sequence"/>
</dbReference>
<comment type="caution">
    <text evidence="1">Lacks conserved residue(s) required for the propagation of feature annotation.</text>
</comment>
<keyword evidence="1" id="KW-0963">Cytoplasm</keyword>
<dbReference type="InterPro" id="IPR017951">
    <property type="entry name" value="Urease_asu_c"/>
</dbReference>
<dbReference type="EC" id="3.5.1.5" evidence="3"/>
<dbReference type="SUPFAM" id="SSF51556">
    <property type="entry name" value="Metallo-dependent hydrolases"/>
    <property type="match status" value="1"/>
</dbReference>
<evidence type="ECO:0000256" key="1">
    <source>
        <dbReference type="PROSITE-ProRule" id="PRU00700"/>
    </source>
</evidence>
<feature type="domain" description="Urease" evidence="2">
    <location>
        <begin position="1"/>
        <end position="67"/>
    </location>
</feature>
<reference evidence="3 4" key="1">
    <citation type="submission" date="2018-06" db="EMBL/GenBank/DDBJ databases">
        <authorList>
            <consortium name="Pathogen Informatics"/>
            <person name="Doyle S."/>
        </authorList>
    </citation>
    <scope>NUCLEOTIDE SEQUENCE [LARGE SCALE GENOMIC DNA]</scope>
    <source>
        <strain evidence="3 4">NCTC10975</strain>
    </source>
</reference>
<dbReference type="GO" id="GO:0005737">
    <property type="term" value="C:cytoplasm"/>
    <property type="evidence" value="ECO:0007669"/>
    <property type="project" value="UniProtKB-SubCell"/>
</dbReference>
<dbReference type="AlphaFoldDB" id="A0A2X2E8J5"/>
<sequence length="67" mass="7581">MPEKLGLKSLIGRVEGCRHITKASMIHNNYVPHIELDPQTYIVKADGVPLVCEPATELPMAQRYFLF</sequence>
<keyword evidence="3" id="KW-0378">Hydrolase</keyword>